<evidence type="ECO:0000259" key="1">
    <source>
        <dbReference type="PROSITE" id="PS51833"/>
    </source>
</evidence>
<name>A0A7X4HA96_9BURK</name>
<evidence type="ECO:0000313" key="2">
    <source>
        <dbReference type="EMBL" id="MYN07561.1"/>
    </source>
</evidence>
<organism evidence="2 3">
    <name type="scientific">Pseudoduganella aquatica</name>
    <dbReference type="NCBI Taxonomy" id="2660641"/>
    <lineage>
        <taxon>Bacteria</taxon>
        <taxon>Pseudomonadati</taxon>
        <taxon>Pseudomonadota</taxon>
        <taxon>Betaproteobacteria</taxon>
        <taxon>Burkholderiales</taxon>
        <taxon>Oxalobacteraceae</taxon>
        <taxon>Telluria group</taxon>
        <taxon>Pseudoduganella</taxon>
    </lineage>
</organism>
<dbReference type="SUPFAM" id="SSF109604">
    <property type="entry name" value="HD-domain/PDEase-like"/>
    <property type="match status" value="1"/>
</dbReference>
<dbReference type="PANTHER" id="PTHR33525:SF4">
    <property type="entry name" value="CYCLIC DI-GMP PHOSPHODIESTERASE CDGJ"/>
    <property type="match status" value="1"/>
</dbReference>
<dbReference type="AlphaFoldDB" id="A0A7X4HA96"/>
<dbReference type="InterPro" id="IPR013976">
    <property type="entry name" value="HDOD"/>
</dbReference>
<comment type="caution">
    <text evidence="2">The sequence shown here is derived from an EMBL/GenBank/DDBJ whole genome shotgun (WGS) entry which is preliminary data.</text>
</comment>
<protein>
    <submittedName>
        <fullName evidence="2">HDOD domain-containing protein</fullName>
    </submittedName>
</protein>
<gene>
    <name evidence="2" type="ORF">GTP77_09420</name>
</gene>
<reference evidence="2 3" key="1">
    <citation type="submission" date="2019-12" db="EMBL/GenBank/DDBJ databases">
        <title>Novel species isolated from a subtropical stream in China.</title>
        <authorList>
            <person name="Lu H."/>
        </authorList>
    </citation>
    <scope>NUCLEOTIDE SEQUENCE [LARGE SCALE GENOMIC DNA]</scope>
    <source>
        <strain evidence="2 3">FT127W</strain>
    </source>
</reference>
<dbReference type="Gene3D" id="1.10.3210.10">
    <property type="entry name" value="Hypothetical protein af1432"/>
    <property type="match status" value="1"/>
</dbReference>
<dbReference type="Proteomes" id="UP000450676">
    <property type="component" value="Unassembled WGS sequence"/>
</dbReference>
<evidence type="ECO:0000313" key="3">
    <source>
        <dbReference type="Proteomes" id="UP000450676"/>
    </source>
</evidence>
<feature type="domain" description="HDOD" evidence="1">
    <location>
        <begin position="107"/>
        <end position="298"/>
    </location>
</feature>
<keyword evidence="3" id="KW-1185">Reference proteome</keyword>
<dbReference type="InterPro" id="IPR052340">
    <property type="entry name" value="RNase_Y/CdgJ"/>
</dbReference>
<sequence>MTVITDTPPVFLQLLADRNGKPAGLVLDGGAAALPDEQMHALAGQFPCFVRAGLEHAQAWLEAGWLALPGQMVRADTVFDKAALPAGVVLIEGNWPLAPPAKAVGAQAASRALALQLVQLVSNDGDTHEIEALLRRDPTLSYHLLKLVNSLGMGSSRRVSSFAQAILILGRQQLRRWLNLMLFSAREGDIRSPMLLARVAVRAHALELLARSTGLGKPQQEQAFMVGMFSLLGVLFGMPLAEVLEPLTISEAAQQALLGKPGEWGELGELLALLEAAERGDFAAVAGRLEAVQLEAAEFNRVVADAHLWMLTVATDRAGGGHA</sequence>
<accession>A0A7X4HA96</accession>
<dbReference type="Pfam" id="PF08668">
    <property type="entry name" value="HDOD"/>
    <property type="match status" value="1"/>
</dbReference>
<dbReference type="RefSeq" id="WP_161071921.1">
    <property type="nucleotide sequence ID" value="NZ_CP086370.1"/>
</dbReference>
<dbReference type="PROSITE" id="PS51833">
    <property type="entry name" value="HDOD"/>
    <property type="match status" value="1"/>
</dbReference>
<proteinExistence type="predicted"/>
<dbReference type="PANTHER" id="PTHR33525">
    <property type="match status" value="1"/>
</dbReference>
<dbReference type="EMBL" id="WWCU01000008">
    <property type="protein sequence ID" value="MYN07561.1"/>
    <property type="molecule type" value="Genomic_DNA"/>
</dbReference>